<organism evidence="6 7">
    <name type="scientific">Kocuria rosea</name>
    <name type="common">Deinococcus erythromyxa</name>
    <name type="synonym">Micrococcus rubens</name>
    <dbReference type="NCBI Taxonomy" id="1275"/>
    <lineage>
        <taxon>Bacteria</taxon>
        <taxon>Bacillati</taxon>
        <taxon>Actinomycetota</taxon>
        <taxon>Actinomycetes</taxon>
        <taxon>Micrococcales</taxon>
        <taxon>Micrococcaceae</taxon>
        <taxon>Kocuria</taxon>
    </lineage>
</organism>
<dbReference type="InterPro" id="IPR002052">
    <property type="entry name" value="DNA_methylase_N6_adenine_CS"/>
</dbReference>
<keyword evidence="2 6" id="KW-0489">Methyltransferase</keyword>
<dbReference type="GO" id="GO:0032259">
    <property type="term" value="P:methylation"/>
    <property type="evidence" value="ECO:0007669"/>
    <property type="project" value="UniProtKB-KW"/>
</dbReference>
<reference evidence="6 7" key="1">
    <citation type="submission" date="2019-03" db="EMBL/GenBank/DDBJ databases">
        <title>Genome Sequencing and Assembly of Various Microbes Isolated from Partially Reclaimed Soil and Acid Mine Drainage (AMD) Site.</title>
        <authorList>
            <person name="Steinbock B."/>
            <person name="Bechtold R."/>
            <person name="Sevigny J.L."/>
            <person name="Thomas D."/>
            <person name="Cuthill L.R."/>
            <person name="Aveiro Johannsen E.J."/>
            <person name="Thomas K."/>
            <person name="Ghosh A."/>
        </authorList>
    </citation>
    <scope>NUCLEOTIDE SEQUENCE [LARGE SCALE GENOMIC DNA]</scope>
    <source>
        <strain evidence="6 7">S-A3</strain>
    </source>
</reference>
<proteinExistence type="inferred from homology"/>
<dbReference type="GO" id="GO:0003677">
    <property type="term" value="F:DNA binding"/>
    <property type="evidence" value="ECO:0007669"/>
    <property type="project" value="InterPro"/>
</dbReference>
<dbReference type="AlphaFoldDB" id="A0A4R5YCP1"/>
<evidence type="ECO:0000256" key="1">
    <source>
        <dbReference type="ARBA" id="ARBA00006594"/>
    </source>
</evidence>
<dbReference type="SUPFAM" id="SSF53335">
    <property type="entry name" value="S-adenosyl-L-methionine-dependent methyltransferases"/>
    <property type="match status" value="1"/>
</dbReference>
<dbReference type="PRINTS" id="PR00506">
    <property type="entry name" value="D21N6MTFRASE"/>
</dbReference>
<evidence type="ECO:0000313" key="7">
    <source>
        <dbReference type="Proteomes" id="UP000295163"/>
    </source>
</evidence>
<dbReference type="Proteomes" id="UP000295163">
    <property type="component" value="Unassembled WGS sequence"/>
</dbReference>
<dbReference type="Pfam" id="PF01555">
    <property type="entry name" value="N6_N4_Mtase"/>
    <property type="match status" value="1"/>
</dbReference>
<accession>A0A4R5YCP1</accession>
<evidence type="ECO:0000256" key="4">
    <source>
        <dbReference type="ARBA" id="ARBA00022691"/>
    </source>
</evidence>
<dbReference type="PROSITE" id="PS00092">
    <property type="entry name" value="N6_MTASE"/>
    <property type="match status" value="1"/>
</dbReference>
<gene>
    <name evidence="6" type="ORF">E2R59_11050</name>
</gene>
<evidence type="ECO:0000259" key="5">
    <source>
        <dbReference type="Pfam" id="PF01555"/>
    </source>
</evidence>
<feature type="domain" description="DNA methylase N-4/N-6" evidence="5">
    <location>
        <begin position="64"/>
        <end position="364"/>
    </location>
</feature>
<dbReference type="Gene3D" id="3.40.50.150">
    <property type="entry name" value="Vaccinia Virus protein VP39"/>
    <property type="match status" value="1"/>
</dbReference>
<evidence type="ECO:0000313" key="6">
    <source>
        <dbReference type="EMBL" id="TDL42475.1"/>
    </source>
</evidence>
<evidence type="ECO:0000256" key="3">
    <source>
        <dbReference type="ARBA" id="ARBA00022679"/>
    </source>
</evidence>
<protein>
    <submittedName>
        <fullName evidence="6">Site-specific DNA-methyltransferase</fullName>
    </submittedName>
</protein>
<keyword evidence="3 6" id="KW-0808">Transferase</keyword>
<name>A0A4R5YCP1_KOCRO</name>
<dbReference type="GO" id="GO:0008170">
    <property type="term" value="F:N-methyltransferase activity"/>
    <property type="evidence" value="ECO:0007669"/>
    <property type="project" value="InterPro"/>
</dbReference>
<evidence type="ECO:0000256" key="2">
    <source>
        <dbReference type="ARBA" id="ARBA00022603"/>
    </source>
</evidence>
<dbReference type="InterPro" id="IPR002295">
    <property type="entry name" value="N4/N6-MTase_EcoPI_Mod-like"/>
</dbReference>
<comment type="similarity">
    <text evidence="1">Belongs to the N(4)/N(6)-methyltransferase family.</text>
</comment>
<dbReference type="InterPro" id="IPR029063">
    <property type="entry name" value="SAM-dependent_MTases_sf"/>
</dbReference>
<dbReference type="InterPro" id="IPR002941">
    <property type="entry name" value="DNA_methylase_N4/N6"/>
</dbReference>
<keyword evidence="4" id="KW-0949">S-adenosyl-L-methionine</keyword>
<sequence>MLLRAGEASQTQRRPDLLPLFASLLQRHTHQDTSQMLISPHPAVTIGVGPAARMIAKVADPGSVSMVYLDPPYGTGRHFGHYADPLVGKRWSEDLASTLRAIEPTLASHATIWIHLDDVSVYAGKVVADDVFGPGRYISTVVWEKKDRPSYTHPIIANVLDHILVYAGTGTPRQLTVGQTTAGKRIPVHHRQNKVATLTFPPGSVTIGFDVEKIAAGPHDTKAIESTLDVDVQFENRVNATPMVMTGPFRYSQSTIDALAADGGIFHCPRLPLRPNYLAQQIKGKPMTTLLSNRIHGVPTNEVGRSETGFPTPKPVGLIETIIAAATRPGELVLDAYAGSHTTGLAAVNTGRRAALVETNPATVRDFGLPRFGAVDPDTVAALTAMAYPVAEALSGTISKLEIALA</sequence>
<dbReference type="EMBL" id="SMZT01000004">
    <property type="protein sequence ID" value="TDL42475.1"/>
    <property type="molecule type" value="Genomic_DNA"/>
</dbReference>
<comment type="caution">
    <text evidence="6">The sequence shown here is derived from an EMBL/GenBank/DDBJ whole genome shotgun (WGS) entry which is preliminary data.</text>
</comment>